<gene>
    <name evidence="2" type="ORF">COW81_02895</name>
</gene>
<protein>
    <recommendedName>
        <fullName evidence="4">DUF5673 domain-containing protein</fullName>
    </recommendedName>
</protein>
<dbReference type="EMBL" id="PCTT01000038">
    <property type="protein sequence ID" value="PIP86953.1"/>
    <property type="molecule type" value="Genomic_DNA"/>
</dbReference>
<proteinExistence type="predicted"/>
<keyword evidence="1" id="KW-0472">Membrane</keyword>
<name>A0A2H0DXQ5_9BACT</name>
<feature type="transmembrane region" description="Helical" evidence="1">
    <location>
        <begin position="21"/>
        <end position="37"/>
    </location>
</feature>
<evidence type="ECO:0000313" key="2">
    <source>
        <dbReference type="EMBL" id="PIP86953.1"/>
    </source>
</evidence>
<evidence type="ECO:0000313" key="3">
    <source>
        <dbReference type="Proteomes" id="UP000231143"/>
    </source>
</evidence>
<dbReference type="AlphaFoldDB" id="A0A2H0DXQ5"/>
<comment type="caution">
    <text evidence="2">The sequence shown here is derived from an EMBL/GenBank/DDBJ whole genome shotgun (WGS) entry which is preliminary data.</text>
</comment>
<dbReference type="Proteomes" id="UP000231143">
    <property type="component" value="Unassembled WGS sequence"/>
</dbReference>
<keyword evidence="1" id="KW-0812">Transmembrane</keyword>
<accession>A0A2H0DXQ5</accession>
<reference evidence="2 3" key="1">
    <citation type="submission" date="2017-09" db="EMBL/GenBank/DDBJ databases">
        <title>Depth-based differentiation of microbial function through sediment-hosted aquifers and enrichment of novel symbionts in the deep terrestrial subsurface.</title>
        <authorList>
            <person name="Probst A.J."/>
            <person name="Ladd B."/>
            <person name="Jarett J.K."/>
            <person name="Geller-Mcgrath D.E."/>
            <person name="Sieber C.M."/>
            <person name="Emerson J.B."/>
            <person name="Anantharaman K."/>
            <person name="Thomas B.C."/>
            <person name="Malmstrom R."/>
            <person name="Stieglmeier M."/>
            <person name="Klingl A."/>
            <person name="Woyke T."/>
            <person name="Ryan C.M."/>
            <person name="Banfield J.F."/>
        </authorList>
    </citation>
    <scope>NUCLEOTIDE SEQUENCE [LARGE SCALE GENOMIC DNA]</scope>
    <source>
        <strain evidence="2">CG22_combo_CG10-13_8_21_14_all_36_13</strain>
    </source>
</reference>
<feature type="transmembrane region" description="Helical" evidence="1">
    <location>
        <begin position="43"/>
        <end position="60"/>
    </location>
</feature>
<organism evidence="2 3">
    <name type="scientific">Candidatus Campbellbacteria bacterium CG22_combo_CG10-13_8_21_14_all_36_13</name>
    <dbReference type="NCBI Taxonomy" id="1974529"/>
    <lineage>
        <taxon>Bacteria</taxon>
        <taxon>Candidatus Campbelliibacteriota</taxon>
    </lineage>
</organism>
<keyword evidence="1" id="KW-1133">Transmembrane helix</keyword>
<sequence length="152" mass="17731">MNEQISWDAEEFEHRPKSNDWYWAVGIITAAIAVASIMFENIFLAIFIVISSLALILQSAQKPRLLNISIDNRGILINKRLFPFNSLESFWLEKTEHEDKLIVKSKKALMPFIIIPVHQVDSMEIEQFLIEHLKEEELHEPLAQKIMERLGF</sequence>
<evidence type="ECO:0000256" key="1">
    <source>
        <dbReference type="SAM" id="Phobius"/>
    </source>
</evidence>
<evidence type="ECO:0008006" key="4">
    <source>
        <dbReference type="Google" id="ProtNLM"/>
    </source>
</evidence>